<accession>A0A1D1Y8L5</accession>
<keyword evidence="9" id="KW-0234">DNA repair</keyword>
<organism evidence="14">
    <name type="scientific">Anthurium amnicola</name>
    <dbReference type="NCBI Taxonomy" id="1678845"/>
    <lineage>
        <taxon>Eukaryota</taxon>
        <taxon>Viridiplantae</taxon>
        <taxon>Streptophyta</taxon>
        <taxon>Embryophyta</taxon>
        <taxon>Tracheophyta</taxon>
        <taxon>Spermatophyta</taxon>
        <taxon>Magnoliopsida</taxon>
        <taxon>Liliopsida</taxon>
        <taxon>Araceae</taxon>
        <taxon>Pothoideae</taxon>
        <taxon>Potheae</taxon>
        <taxon>Anthurium</taxon>
    </lineage>
</organism>
<dbReference type="Gene3D" id="3.40.50.12650">
    <property type="match status" value="1"/>
</dbReference>
<feature type="domain" description="DNA repair metallo-beta-lactamase" evidence="13">
    <location>
        <begin position="274"/>
        <end position="361"/>
    </location>
</feature>
<dbReference type="InterPro" id="IPR011084">
    <property type="entry name" value="DRMBL"/>
</dbReference>
<evidence type="ECO:0000256" key="6">
    <source>
        <dbReference type="ARBA" id="ARBA00022801"/>
    </source>
</evidence>
<dbReference type="PANTHER" id="PTHR23240:SF8">
    <property type="entry name" value="PROTEIN ARTEMIS"/>
    <property type="match status" value="1"/>
</dbReference>
<evidence type="ECO:0000256" key="12">
    <source>
        <dbReference type="ARBA" id="ARBA00042677"/>
    </source>
</evidence>
<evidence type="ECO:0000256" key="5">
    <source>
        <dbReference type="ARBA" id="ARBA00022763"/>
    </source>
</evidence>
<comment type="similarity">
    <text evidence="2">Belongs to the DNA repair metallo-beta-lactamase (DRMBL) family.</text>
</comment>
<keyword evidence="10" id="KW-0539">Nucleus</keyword>
<dbReference type="Pfam" id="PF07522">
    <property type="entry name" value="DRMBL"/>
    <property type="match status" value="1"/>
</dbReference>
<dbReference type="GO" id="GO:0006310">
    <property type="term" value="P:DNA recombination"/>
    <property type="evidence" value="ECO:0007669"/>
    <property type="project" value="UniProtKB-KW"/>
</dbReference>
<dbReference type="GO" id="GO:0005634">
    <property type="term" value="C:nucleus"/>
    <property type="evidence" value="ECO:0007669"/>
    <property type="project" value="UniProtKB-SubCell"/>
</dbReference>
<name>A0A1D1Y8L5_9ARAE</name>
<evidence type="ECO:0000256" key="1">
    <source>
        <dbReference type="ARBA" id="ARBA00004123"/>
    </source>
</evidence>
<keyword evidence="3" id="KW-0540">Nuclease</keyword>
<feature type="non-terminal residue" evidence="14">
    <location>
        <position position="1"/>
    </location>
</feature>
<dbReference type="Gene3D" id="3.60.15.10">
    <property type="entry name" value="Ribonuclease Z/Hydroxyacylglutathione hydrolase-like"/>
    <property type="match status" value="1"/>
</dbReference>
<dbReference type="GO" id="GO:0035312">
    <property type="term" value="F:5'-3' DNA exonuclease activity"/>
    <property type="evidence" value="ECO:0007669"/>
    <property type="project" value="TreeGrafter"/>
</dbReference>
<evidence type="ECO:0000256" key="11">
    <source>
        <dbReference type="ARBA" id="ARBA00039759"/>
    </source>
</evidence>
<protein>
    <recommendedName>
        <fullName evidence="11">Protein artemis</fullName>
    </recommendedName>
    <alternativeName>
        <fullName evidence="12">DNA cross-link repair 1C protein</fullName>
    </alternativeName>
</protein>
<evidence type="ECO:0000256" key="2">
    <source>
        <dbReference type="ARBA" id="ARBA00010304"/>
    </source>
</evidence>
<dbReference type="AlphaFoldDB" id="A0A1D1Y8L5"/>
<sequence>ASFRNLSFPRRRSFQSIHGGGMEQGLISVDRWGEASQAYFLTHLHADHTRGLSARWARGPLFCSPVSARLFPSKFPGFDLSLLRVLDVGVPRPLTLASPTTGSEVSIRVTAIDACHCPGSVMYLFQGDLGCVLYTGDFRWESSDERAWLGKKALLSALGGDGVDVLYLDNTFCNPSFDFPPREIAAQQVVDIIISHPDHDIVIGIDTLGKEELLVQVSKAVNTKVWVWPERLQTMDLLGFDHVFTTKTQVTRVRAIPRYSFTIATLMALNSLQPTIGIMPSGLPWALKSSGNDSSVDLSLRSYNSGESINISSEQDKKKLKNPESCHHYIYPVPYSTHSCYNEIREFIKLVRPSKVTGIVSSSFCYINPRHFFGCLSTATQPCDGSSTNLARNVVGNVGGIQSVSAVRHEFCNKERRNKGRTKIIARSIVRRSRVSLLRRGNCGVKIAEADHS</sequence>
<evidence type="ECO:0000256" key="10">
    <source>
        <dbReference type="ARBA" id="ARBA00023242"/>
    </source>
</evidence>
<dbReference type="GO" id="GO:0004519">
    <property type="term" value="F:endonuclease activity"/>
    <property type="evidence" value="ECO:0007669"/>
    <property type="project" value="UniProtKB-KW"/>
</dbReference>
<dbReference type="EMBL" id="GDJX01016954">
    <property type="protein sequence ID" value="JAT50982.1"/>
    <property type="molecule type" value="Transcribed_RNA"/>
</dbReference>
<evidence type="ECO:0000259" key="13">
    <source>
        <dbReference type="Pfam" id="PF07522"/>
    </source>
</evidence>
<reference evidence="14" key="1">
    <citation type="submission" date="2015-07" db="EMBL/GenBank/DDBJ databases">
        <title>Transcriptome Assembly of Anthurium amnicola.</title>
        <authorList>
            <person name="Suzuki J."/>
        </authorList>
    </citation>
    <scope>NUCLEOTIDE SEQUENCE</scope>
</reference>
<dbReference type="InterPro" id="IPR036866">
    <property type="entry name" value="RibonucZ/Hydroxyglut_hydro"/>
</dbReference>
<evidence type="ECO:0000256" key="8">
    <source>
        <dbReference type="ARBA" id="ARBA00023172"/>
    </source>
</evidence>
<evidence type="ECO:0000313" key="14">
    <source>
        <dbReference type="EMBL" id="JAT50982.1"/>
    </source>
</evidence>
<gene>
    <name evidence="14" type="primary">DCLRE1B_0</name>
    <name evidence="14" type="ORF">g.113028</name>
</gene>
<comment type="subcellular location">
    <subcellularLocation>
        <location evidence="1">Nucleus</location>
    </subcellularLocation>
</comment>
<evidence type="ECO:0000256" key="7">
    <source>
        <dbReference type="ARBA" id="ARBA00022839"/>
    </source>
</evidence>
<dbReference type="SUPFAM" id="SSF56281">
    <property type="entry name" value="Metallo-hydrolase/oxidoreductase"/>
    <property type="match status" value="1"/>
</dbReference>
<keyword evidence="5" id="KW-0227">DNA damage</keyword>
<dbReference type="GO" id="GO:0006303">
    <property type="term" value="P:double-strand break repair via nonhomologous end joining"/>
    <property type="evidence" value="ECO:0007669"/>
    <property type="project" value="TreeGrafter"/>
</dbReference>
<keyword evidence="7 14" id="KW-0269">Exonuclease</keyword>
<keyword evidence="6" id="KW-0378">Hydrolase</keyword>
<evidence type="ECO:0000256" key="4">
    <source>
        <dbReference type="ARBA" id="ARBA00022759"/>
    </source>
</evidence>
<evidence type="ECO:0000256" key="9">
    <source>
        <dbReference type="ARBA" id="ARBA00023204"/>
    </source>
</evidence>
<evidence type="ECO:0000256" key="3">
    <source>
        <dbReference type="ARBA" id="ARBA00022722"/>
    </source>
</evidence>
<dbReference type="PANTHER" id="PTHR23240">
    <property type="entry name" value="DNA CROSS-LINK REPAIR PROTEIN PSO2/SNM1-RELATED"/>
    <property type="match status" value="1"/>
</dbReference>
<proteinExistence type="inferred from homology"/>
<keyword evidence="8" id="KW-0233">DNA recombination</keyword>
<keyword evidence="4" id="KW-0255">Endonuclease</keyword>
<dbReference type="GO" id="GO:0036297">
    <property type="term" value="P:interstrand cross-link repair"/>
    <property type="evidence" value="ECO:0007669"/>
    <property type="project" value="TreeGrafter"/>
</dbReference>
<dbReference type="GO" id="GO:0003684">
    <property type="term" value="F:damaged DNA binding"/>
    <property type="evidence" value="ECO:0007669"/>
    <property type="project" value="TreeGrafter"/>
</dbReference>